<organism evidence="5 6">
    <name type="scientific">Paragonimus heterotremus</name>
    <dbReference type="NCBI Taxonomy" id="100268"/>
    <lineage>
        <taxon>Eukaryota</taxon>
        <taxon>Metazoa</taxon>
        <taxon>Spiralia</taxon>
        <taxon>Lophotrochozoa</taxon>
        <taxon>Platyhelminthes</taxon>
        <taxon>Trematoda</taxon>
        <taxon>Digenea</taxon>
        <taxon>Plagiorchiida</taxon>
        <taxon>Troglotremata</taxon>
        <taxon>Troglotrematidae</taxon>
        <taxon>Paragonimus</taxon>
    </lineage>
</organism>
<evidence type="ECO:0000313" key="5">
    <source>
        <dbReference type="EMBL" id="KAF5404511.1"/>
    </source>
</evidence>
<name>A0A8J4WK34_9TREM</name>
<keyword evidence="2" id="KW-0539">Nucleus</keyword>
<dbReference type="AlphaFoldDB" id="A0A8J4WK34"/>
<sequence>MPTKRKFTARFPTTRIKKIMQLDEDIGKVTATVPPVVSRALELFMEQLITRAYALTANKNSRTISPSCIKHIIDQDETFSFLRNLVSDIPEFKPSQSKQLSSAAYSTAPMVTDRNSSTSDSDPSSDEGCVPNTLPDFHRPPETKCKRPYKRRKLVEPTNDSPDFPQYTESEVRSSNDDTCVVPKQPKKRGRPKKEKTVDITGSDLSTRVQSVLYPPMDEVCGKLVNCNSTSV</sequence>
<dbReference type="Pfam" id="PF00808">
    <property type="entry name" value="CBFD_NFYB_HMF"/>
    <property type="match status" value="1"/>
</dbReference>
<evidence type="ECO:0000256" key="3">
    <source>
        <dbReference type="SAM" id="MobiDB-lite"/>
    </source>
</evidence>
<dbReference type="Proteomes" id="UP000748531">
    <property type="component" value="Unassembled WGS sequence"/>
</dbReference>
<evidence type="ECO:0000256" key="2">
    <source>
        <dbReference type="ARBA" id="ARBA00023242"/>
    </source>
</evidence>
<dbReference type="Gene3D" id="1.10.20.10">
    <property type="entry name" value="Histone, subunit A"/>
    <property type="match status" value="1"/>
</dbReference>
<dbReference type="EMBL" id="LUCH01000698">
    <property type="protein sequence ID" value="KAF5404511.1"/>
    <property type="molecule type" value="Genomic_DNA"/>
</dbReference>
<reference evidence="5" key="1">
    <citation type="submission" date="2019-05" db="EMBL/GenBank/DDBJ databases">
        <title>Annotation for the trematode Paragonimus heterotremus.</title>
        <authorList>
            <person name="Choi Y.-J."/>
        </authorList>
    </citation>
    <scope>NUCLEOTIDE SEQUENCE</scope>
    <source>
        <strain evidence="5">LC</strain>
    </source>
</reference>
<feature type="compositionally biased region" description="Polar residues" evidence="3">
    <location>
        <begin position="96"/>
        <end position="105"/>
    </location>
</feature>
<protein>
    <submittedName>
        <fullName evidence="5">Dr1 associated corepressor</fullName>
    </submittedName>
</protein>
<feature type="domain" description="Transcription factor CBF/NF-Y/archaeal histone" evidence="4">
    <location>
        <begin position="9"/>
        <end position="70"/>
    </location>
</feature>
<gene>
    <name evidence="5" type="ORF">PHET_01998</name>
</gene>
<dbReference type="CDD" id="cd22906">
    <property type="entry name" value="HFD_DRAP1"/>
    <property type="match status" value="1"/>
</dbReference>
<accession>A0A8J4WK34</accession>
<dbReference type="InterPro" id="IPR009072">
    <property type="entry name" value="Histone-fold"/>
</dbReference>
<comment type="subcellular location">
    <subcellularLocation>
        <location evidence="1">Nucleus</location>
    </subcellularLocation>
</comment>
<dbReference type="GO" id="GO:0016251">
    <property type="term" value="F:RNA polymerase II general transcription initiation factor activity"/>
    <property type="evidence" value="ECO:0007669"/>
    <property type="project" value="TreeGrafter"/>
</dbReference>
<dbReference type="InterPro" id="IPR050568">
    <property type="entry name" value="Transcr_DNA_Rep_Reg"/>
</dbReference>
<dbReference type="SUPFAM" id="SSF47113">
    <property type="entry name" value="Histone-fold"/>
    <property type="match status" value="1"/>
</dbReference>
<dbReference type="PANTHER" id="PTHR10252:SF5">
    <property type="entry name" value="DR1-ASSOCIATED COREPRESSOR"/>
    <property type="match status" value="1"/>
</dbReference>
<dbReference type="InterPro" id="IPR003958">
    <property type="entry name" value="CBFA_NFYB_domain"/>
</dbReference>
<dbReference type="GO" id="GO:0005634">
    <property type="term" value="C:nucleus"/>
    <property type="evidence" value="ECO:0007669"/>
    <property type="project" value="UniProtKB-SubCell"/>
</dbReference>
<proteinExistence type="predicted"/>
<keyword evidence="6" id="KW-1185">Reference proteome</keyword>
<evidence type="ECO:0000313" key="6">
    <source>
        <dbReference type="Proteomes" id="UP000748531"/>
    </source>
</evidence>
<feature type="compositionally biased region" description="Basic residues" evidence="3">
    <location>
        <begin position="185"/>
        <end position="194"/>
    </location>
</feature>
<feature type="compositionally biased region" description="Basic and acidic residues" evidence="3">
    <location>
        <begin position="136"/>
        <end position="145"/>
    </location>
</feature>
<dbReference type="PANTHER" id="PTHR10252">
    <property type="entry name" value="HISTONE-LIKE TRANSCRIPTION FACTOR CCAAT-RELATED"/>
    <property type="match status" value="1"/>
</dbReference>
<dbReference type="OrthoDB" id="653904at2759"/>
<evidence type="ECO:0000259" key="4">
    <source>
        <dbReference type="Pfam" id="PF00808"/>
    </source>
</evidence>
<feature type="region of interest" description="Disordered" evidence="3">
    <location>
        <begin position="96"/>
        <end position="199"/>
    </location>
</feature>
<dbReference type="GO" id="GO:0001046">
    <property type="term" value="F:core promoter sequence-specific DNA binding"/>
    <property type="evidence" value="ECO:0007669"/>
    <property type="project" value="TreeGrafter"/>
</dbReference>
<dbReference type="GO" id="GO:0046982">
    <property type="term" value="F:protein heterodimerization activity"/>
    <property type="evidence" value="ECO:0007669"/>
    <property type="project" value="InterPro"/>
</dbReference>
<evidence type="ECO:0000256" key="1">
    <source>
        <dbReference type="ARBA" id="ARBA00004123"/>
    </source>
</evidence>
<comment type="caution">
    <text evidence="5">The sequence shown here is derived from an EMBL/GenBank/DDBJ whole genome shotgun (WGS) entry which is preliminary data.</text>
</comment>